<name>A0A100Y4W8_9ACTN</name>
<evidence type="ECO:0000313" key="2">
    <source>
        <dbReference type="Proteomes" id="UP000054011"/>
    </source>
</evidence>
<dbReference type="EMBL" id="LNSV01000040">
    <property type="protein sequence ID" value="KUH37695.1"/>
    <property type="molecule type" value="Genomic_DNA"/>
</dbReference>
<dbReference type="InterPro" id="IPR021373">
    <property type="entry name" value="DUF2993"/>
</dbReference>
<dbReference type="STRING" id="936756.ATE80_16735"/>
<dbReference type="Pfam" id="PF11209">
    <property type="entry name" value="LmeA"/>
    <property type="match status" value="1"/>
</dbReference>
<comment type="caution">
    <text evidence="1">The sequence shown here is derived from an EMBL/GenBank/DDBJ whole genome shotgun (WGS) entry which is preliminary data.</text>
</comment>
<dbReference type="OrthoDB" id="3215846at2"/>
<dbReference type="AlphaFoldDB" id="A0A100Y4W8"/>
<proteinExistence type="predicted"/>
<evidence type="ECO:0008006" key="3">
    <source>
        <dbReference type="Google" id="ProtNLM"/>
    </source>
</evidence>
<reference evidence="1 2" key="1">
    <citation type="submission" date="2015-11" db="EMBL/GenBank/DDBJ databases">
        <title>Genome-wide analysis reveals the secondary metabolome in Streptomyces kanasensis ZX01.</title>
        <authorList>
            <person name="Zhang G."/>
            <person name="Han L."/>
            <person name="Feng J."/>
            <person name="Zhang X."/>
        </authorList>
    </citation>
    <scope>NUCLEOTIDE SEQUENCE [LARGE SCALE GENOMIC DNA]</scope>
    <source>
        <strain evidence="1 2">ZX01</strain>
    </source>
</reference>
<gene>
    <name evidence="1" type="ORF">ATE80_16735</name>
</gene>
<keyword evidence="2" id="KW-1185">Reference proteome</keyword>
<accession>A0A100Y4W8</accession>
<dbReference type="RefSeq" id="WP_058943014.1">
    <property type="nucleotide sequence ID" value="NZ_LNSV01000040.1"/>
</dbReference>
<sequence length="229" mass="24066">MRALRKLLIIAVVLGGLLVVGDRLAAGVAEREAAGRIQANQGLSTEPDVSIGGFPFLTQLLAKKFDRVDVALTGLEVTAGDRRVRVGELQAELHDVRLEGDYSRAVAATATGTARISYDELRKTSDSDVTLAYGGDGKIKVTGSVEFLGQTVTRSVLSTVSVVDGDTLRVRADEVPGEGLPGIEELIRQRTDFDRPVSGFPAGLAIEKVEAAPDGLAVTVGGRDVVLTG</sequence>
<protein>
    <recommendedName>
        <fullName evidence="3">DUF2993 domain-containing protein</fullName>
    </recommendedName>
</protein>
<organism evidence="1 2">
    <name type="scientific">Streptomyces kanasensis</name>
    <dbReference type="NCBI Taxonomy" id="936756"/>
    <lineage>
        <taxon>Bacteria</taxon>
        <taxon>Bacillati</taxon>
        <taxon>Actinomycetota</taxon>
        <taxon>Actinomycetes</taxon>
        <taxon>Kitasatosporales</taxon>
        <taxon>Streptomycetaceae</taxon>
        <taxon>Streptomyces</taxon>
    </lineage>
</organism>
<dbReference type="Proteomes" id="UP000054011">
    <property type="component" value="Unassembled WGS sequence"/>
</dbReference>
<evidence type="ECO:0000313" key="1">
    <source>
        <dbReference type="EMBL" id="KUH37695.1"/>
    </source>
</evidence>